<proteinExistence type="predicted"/>
<protein>
    <submittedName>
        <fullName evidence="1">Putative secreted protein</fullName>
    </submittedName>
</protein>
<dbReference type="AlphaFoldDB" id="A0A2M4CF47"/>
<reference evidence="1" key="1">
    <citation type="submission" date="2018-01" db="EMBL/GenBank/DDBJ databases">
        <title>An insight into the sialome of Amazonian anophelines.</title>
        <authorList>
            <person name="Ribeiro J.M."/>
            <person name="Scarpassa V."/>
            <person name="Calvo E."/>
        </authorList>
    </citation>
    <scope>NUCLEOTIDE SEQUENCE</scope>
    <source>
        <tissue evidence="1">Salivary glands</tissue>
    </source>
</reference>
<name>A0A2M4CF47_9DIPT</name>
<sequence>MCASEWVTFLIKTHFFVATNSITIHDGHDRTAKRVFSTLGEGIFKLFRAKSLWCQLVGLVIMDLSRSG</sequence>
<accession>A0A2M4CF47</accession>
<evidence type="ECO:0000313" key="1">
    <source>
        <dbReference type="EMBL" id="MBW63879.1"/>
    </source>
</evidence>
<dbReference type="EMBL" id="GGFJ01014738">
    <property type="protein sequence ID" value="MBW63879.1"/>
    <property type="molecule type" value="Transcribed_RNA"/>
</dbReference>
<organism evidence="1">
    <name type="scientific">Anopheles marajoara</name>
    <dbReference type="NCBI Taxonomy" id="58244"/>
    <lineage>
        <taxon>Eukaryota</taxon>
        <taxon>Metazoa</taxon>
        <taxon>Ecdysozoa</taxon>
        <taxon>Arthropoda</taxon>
        <taxon>Hexapoda</taxon>
        <taxon>Insecta</taxon>
        <taxon>Pterygota</taxon>
        <taxon>Neoptera</taxon>
        <taxon>Endopterygota</taxon>
        <taxon>Diptera</taxon>
        <taxon>Nematocera</taxon>
        <taxon>Culicoidea</taxon>
        <taxon>Culicidae</taxon>
        <taxon>Anophelinae</taxon>
        <taxon>Anopheles</taxon>
    </lineage>
</organism>